<dbReference type="InterPro" id="IPR018247">
    <property type="entry name" value="EF_Hand_1_Ca_BS"/>
</dbReference>
<dbReference type="InterPro" id="IPR013099">
    <property type="entry name" value="K_chnl_dom"/>
</dbReference>
<keyword evidence="3" id="KW-0813">Transport</keyword>
<dbReference type="Gene3D" id="1.10.238.10">
    <property type="entry name" value="EF-hand"/>
    <property type="match status" value="1"/>
</dbReference>
<evidence type="ECO:0000259" key="11">
    <source>
        <dbReference type="PROSITE" id="PS50222"/>
    </source>
</evidence>
<evidence type="ECO:0000256" key="1">
    <source>
        <dbReference type="ARBA" id="ARBA00004141"/>
    </source>
</evidence>
<dbReference type="PRINTS" id="PR01333">
    <property type="entry name" value="2POREKCHANEL"/>
</dbReference>
<keyword evidence="8 10" id="KW-0472">Membrane</keyword>
<dbReference type="SUPFAM" id="SSF81324">
    <property type="entry name" value="Voltage-gated potassium channels"/>
    <property type="match status" value="2"/>
</dbReference>
<evidence type="ECO:0000256" key="4">
    <source>
        <dbReference type="ARBA" id="ARBA00022692"/>
    </source>
</evidence>
<evidence type="ECO:0000256" key="3">
    <source>
        <dbReference type="ARBA" id="ARBA00022448"/>
    </source>
</evidence>
<keyword evidence="6 10" id="KW-1133">Transmembrane helix</keyword>
<dbReference type="GO" id="GO:0005509">
    <property type="term" value="F:calcium ion binding"/>
    <property type="evidence" value="ECO:0007669"/>
    <property type="project" value="InterPro"/>
</dbReference>
<dbReference type="InterPro" id="IPR003280">
    <property type="entry name" value="2pore_dom_K_chnl"/>
</dbReference>
<feature type="non-terminal residue" evidence="12">
    <location>
        <position position="1"/>
    </location>
</feature>
<dbReference type="GO" id="GO:0015271">
    <property type="term" value="F:outward rectifier potassium channel activity"/>
    <property type="evidence" value="ECO:0007669"/>
    <property type="project" value="TreeGrafter"/>
</dbReference>
<dbReference type="PROSITE" id="PS50222">
    <property type="entry name" value="EF_HAND_2"/>
    <property type="match status" value="1"/>
</dbReference>
<comment type="subcellular location">
    <subcellularLocation>
        <location evidence="1">Membrane</location>
        <topology evidence="1">Multi-pass membrane protein</topology>
    </subcellularLocation>
</comment>
<keyword evidence="4 10" id="KW-0812">Transmembrane</keyword>
<evidence type="ECO:0000256" key="2">
    <source>
        <dbReference type="ARBA" id="ARBA00010159"/>
    </source>
</evidence>
<dbReference type="AlphaFoldDB" id="A0AAE0L6F3"/>
<dbReference type="EMBL" id="LGRX02008464">
    <property type="protein sequence ID" value="KAK3273455.1"/>
    <property type="molecule type" value="Genomic_DNA"/>
</dbReference>
<name>A0AAE0L6F3_9CHLO</name>
<comment type="caution">
    <text evidence="12">The sequence shown here is derived from an EMBL/GenBank/DDBJ whole genome shotgun (WGS) entry which is preliminary data.</text>
</comment>
<dbReference type="PANTHER" id="PTHR11003">
    <property type="entry name" value="POTASSIUM CHANNEL, SUBFAMILY K"/>
    <property type="match status" value="1"/>
</dbReference>
<evidence type="ECO:0000313" key="12">
    <source>
        <dbReference type="EMBL" id="KAK3273455.1"/>
    </source>
</evidence>
<gene>
    <name evidence="12" type="ORF">CYMTET_18303</name>
</gene>
<sequence length="332" mass="37067">TASLLLMGYFAIGVVHYMMVEGWSFDEAVYFIIVTLTTIGYGDYVPTTTESKLFTGFYAQLGMLAIGAALVILFTSMFEHQQKLLMNVIRPSENPQDVHTAQLRQNFILVTRIIGLLLFYTGVVMIGTLFYHRHEGLSMVDSFYMMNITLSSVGYGDVSPSTWQGRVFFICTVPPGYVAGVQFVTDVLKTIINRRKEKLLAEMLGMKKTLRAAEVTSWDVDGDSQVNEMEFTLGMLKKMGKVSQYDLDKIKQRFKEVDSDKNGALEIGELDYVCRKDGKRTLSVETVEGSGRNKSVMFTSVQNTPLHTQSASDTSASGNVFIMKTVNSLGEK</sequence>
<keyword evidence="5" id="KW-0106">Calcium</keyword>
<dbReference type="PROSITE" id="PS00018">
    <property type="entry name" value="EF_HAND_1"/>
    <property type="match status" value="1"/>
</dbReference>
<dbReference type="Proteomes" id="UP001190700">
    <property type="component" value="Unassembled WGS sequence"/>
</dbReference>
<comment type="similarity">
    <text evidence="2">Belongs to the two pore domain potassium channel (TC 1.A.1.7) family.</text>
</comment>
<keyword evidence="13" id="KW-1185">Reference proteome</keyword>
<feature type="transmembrane region" description="Helical" evidence="10">
    <location>
        <begin position="57"/>
        <end position="78"/>
    </location>
</feature>
<proteinExistence type="inferred from homology"/>
<dbReference type="Gene3D" id="1.10.287.70">
    <property type="match status" value="2"/>
</dbReference>
<dbReference type="Pfam" id="PF07885">
    <property type="entry name" value="Ion_trans_2"/>
    <property type="match status" value="2"/>
</dbReference>
<accession>A0AAE0L6F3</accession>
<dbReference type="SUPFAM" id="SSF47473">
    <property type="entry name" value="EF-hand"/>
    <property type="match status" value="1"/>
</dbReference>
<dbReference type="InterPro" id="IPR011992">
    <property type="entry name" value="EF-hand-dom_pair"/>
</dbReference>
<feature type="domain" description="EF-hand" evidence="11">
    <location>
        <begin position="245"/>
        <end position="280"/>
    </location>
</feature>
<evidence type="ECO:0000256" key="8">
    <source>
        <dbReference type="ARBA" id="ARBA00023136"/>
    </source>
</evidence>
<feature type="transmembrane region" description="Helical" evidence="10">
    <location>
        <begin position="107"/>
        <end position="131"/>
    </location>
</feature>
<dbReference type="InterPro" id="IPR002048">
    <property type="entry name" value="EF_hand_dom"/>
</dbReference>
<dbReference type="GO" id="GO:0022841">
    <property type="term" value="F:potassium ion leak channel activity"/>
    <property type="evidence" value="ECO:0007669"/>
    <property type="project" value="TreeGrafter"/>
</dbReference>
<evidence type="ECO:0000256" key="7">
    <source>
        <dbReference type="ARBA" id="ARBA00023065"/>
    </source>
</evidence>
<dbReference type="GO" id="GO:0005774">
    <property type="term" value="C:vacuolar membrane"/>
    <property type="evidence" value="ECO:0007669"/>
    <property type="project" value="UniProtKB-ARBA"/>
</dbReference>
<dbReference type="PANTHER" id="PTHR11003:SF291">
    <property type="entry name" value="IP11374P"/>
    <property type="match status" value="1"/>
</dbReference>
<dbReference type="GO" id="GO:0030322">
    <property type="term" value="P:stabilization of membrane potential"/>
    <property type="evidence" value="ECO:0007669"/>
    <property type="project" value="TreeGrafter"/>
</dbReference>
<organism evidence="12 13">
    <name type="scientific">Cymbomonas tetramitiformis</name>
    <dbReference type="NCBI Taxonomy" id="36881"/>
    <lineage>
        <taxon>Eukaryota</taxon>
        <taxon>Viridiplantae</taxon>
        <taxon>Chlorophyta</taxon>
        <taxon>Pyramimonadophyceae</taxon>
        <taxon>Pyramimonadales</taxon>
        <taxon>Pyramimonadaceae</taxon>
        <taxon>Cymbomonas</taxon>
    </lineage>
</organism>
<evidence type="ECO:0000313" key="13">
    <source>
        <dbReference type="Proteomes" id="UP001190700"/>
    </source>
</evidence>
<reference evidence="12 13" key="1">
    <citation type="journal article" date="2015" name="Genome Biol. Evol.">
        <title>Comparative Genomics of a Bacterivorous Green Alga Reveals Evolutionary Causalities and Consequences of Phago-Mixotrophic Mode of Nutrition.</title>
        <authorList>
            <person name="Burns J.A."/>
            <person name="Paasch A."/>
            <person name="Narechania A."/>
            <person name="Kim E."/>
        </authorList>
    </citation>
    <scope>NUCLEOTIDE SEQUENCE [LARGE SCALE GENOMIC DNA]</scope>
    <source>
        <strain evidence="12 13">PLY_AMNH</strain>
    </source>
</reference>
<evidence type="ECO:0000256" key="6">
    <source>
        <dbReference type="ARBA" id="ARBA00022989"/>
    </source>
</evidence>
<protein>
    <recommendedName>
        <fullName evidence="11">EF-hand domain-containing protein</fullName>
    </recommendedName>
</protein>
<evidence type="ECO:0000256" key="9">
    <source>
        <dbReference type="ARBA" id="ARBA00023303"/>
    </source>
</evidence>
<evidence type="ECO:0000256" key="5">
    <source>
        <dbReference type="ARBA" id="ARBA00022837"/>
    </source>
</evidence>
<keyword evidence="9" id="KW-0407">Ion channel</keyword>
<dbReference type="GO" id="GO:0005886">
    <property type="term" value="C:plasma membrane"/>
    <property type="evidence" value="ECO:0007669"/>
    <property type="project" value="TreeGrafter"/>
</dbReference>
<evidence type="ECO:0000256" key="10">
    <source>
        <dbReference type="SAM" id="Phobius"/>
    </source>
</evidence>
<keyword evidence="7" id="KW-0406">Ion transport</keyword>